<dbReference type="Proteomes" id="UP000271162">
    <property type="component" value="Unassembled WGS sequence"/>
</dbReference>
<evidence type="ECO:0000313" key="3">
    <source>
        <dbReference type="Proteomes" id="UP000271162"/>
    </source>
</evidence>
<dbReference type="AlphaFoldDB" id="A0A0N4YWK1"/>
<sequence length="143" mass="16371">MPAPIPTQIYYCRIRNCQRTCGLVHRDASRKRHTYANKSLSMDRATSIKATSLTQKSSSAPDRKKQSKRKARTQRSIDTNSSTSVSNGSSGRESQNHVVKETKSTQHLSTFEEIMERAARKLFVLERRFCMRSPATNYKTVRE</sequence>
<proteinExistence type="predicted"/>
<reference evidence="2 3" key="2">
    <citation type="submission" date="2018-11" db="EMBL/GenBank/DDBJ databases">
        <authorList>
            <consortium name="Pathogen Informatics"/>
        </authorList>
    </citation>
    <scope>NUCLEOTIDE SEQUENCE [LARGE SCALE GENOMIC DNA]</scope>
</reference>
<organism evidence="4">
    <name type="scientific">Nippostrongylus brasiliensis</name>
    <name type="common">Rat hookworm</name>
    <dbReference type="NCBI Taxonomy" id="27835"/>
    <lineage>
        <taxon>Eukaryota</taxon>
        <taxon>Metazoa</taxon>
        <taxon>Ecdysozoa</taxon>
        <taxon>Nematoda</taxon>
        <taxon>Chromadorea</taxon>
        <taxon>Rhabditida</taxon>
        <taxon>Rhabditina</taxon>
        <taxon>Rhabditomorpha</taxon>
        <taxon>Strongyloidea</taxon>
        <taxon>Heligmosomidae</taxon>
        <taxon>Nippostrongylus</taxon>
    </lineage>
</organism>
<keyword evidence="3" id="KW-1185">Reference proteome</keyword>
<name>A0A0N4YWK1_NIPBR</name>
<dbReference type="EMBL" id="UYSL01026611">
    <property type="protein sequence ID" value="VDL85729.1"/>
    <property type="molecule type" value="Genomic_DNA"/>
</dbReference>
<evidence type="ECO:0000313" key="2">
    <source>
        <dbReference type="EMBL" id="VDL85729.1"/>
    </source>
</evidence>
<feature type="region of interest" description="Disordered" evidence="1">
    <location>
        <begin position="27"/>
        <end position="106"/>
    </location>
</feature>
<feature type="compositionally biased region" description="Low complexity" evidence="1">
    <location>
        <begin position="79"/>
        <end position="91"/>
    </location>
</feature>
<reference evidence="4" key="1">
    <citation type="submission" date="2017-02" db="UniProtKB">
        <authorList>
            <consortium name="WormBaseParasite"/>
        </authorList>
    </citation>
    <scope>IDENTIFICATION</scope>
</reference>
<evidence type="ECO:0000313" key="4">
    <source>
        <dbReference type="WBParaSite" id="NBR_0002162301-mRNA-1"/>
    </source>
</evidence>
<accession>A0A0N4YWK1</accession>
<feature type="compositionally biased region" description="Basic and acidic residues" evidence="1">
    <location>
        <begin position="94"/>
        <end position="104"/>
    </location>
</feature>
<feature type="compositionally biased region" description="Polar residues" evidence="1">
    <location>
        <begin position="48"/>
        <end position="60"/>
    </location>
</feature>
<evidence type="ECO:0000256" key="1">
    <source>
        <dbReference type="SAM" id="MobiDB-lite"/>
    </source>
</evidence>
<dbReference type="WBParaSite" id="NBR_0002162301-mRNA-1">
    <property type="protein sequence ID" value="NBR_0002162301-mRNA-1"/>
    <property type="gene ID" value="NBR_0002162301"/>
</dbReference>
<gene>
    <name evidence="2" type="ORF">NBR_LOCUS21624</name>
</gene>
<protein>
    <submittedName>
        <fullName evidence="4">C2H2-type domain-containing protein</fullName>
    </submittedName>
</protein>